<evidence type="ECO:0000313" key="2">
    <source>
        <dbReference type="Proteomes" id="UP000001423"/>
    </source>
</evidence>
<evidence type="ECO:0000313" key="1">
    <source>
        <dbReference type="EMBL" id="CAX32052.1"/>
    </source>
</evidence>
<reference evidence="1 2" key="1">
    <citation type="journal article" date="2003" name="Nature">
        <title>Genome divergence in two Prochlorococcus ecotypes reflects oceanic niche differentiation.</title>
        <authorList>
            <person name="Rocap G."/>
            <person name="Larimer F.W."/>
            <person name="Lamerdin J.E."/>
            <person name="Malfatti S."/>
            <person name="Chain P."/>
            <person name="Ahlgren N.A."/>
            <person name="Arellano A."/>
            <person name="Coleman M."/>
            <person name="Hauser L."/>
            <person name="Hess W.R."/>
            <person name="Johnson Z.I."/>
            <person name="Land M.L."/>
            <person name="Lindell D."/>
            <person name="Post A.F."/>
            <person name="Regala W."/>
            <person name="Shah M."/>
            <person name="Shaw S.L."/>
            <person name="Steglich C."/>
            <person name="Sullivan M.B."/>
            <person name="Ting C.S."/>
            <person name="Tolonen A."/>
            <person name="Webb E.A."/>
            <person name="Zinser E.R."/>
            <person name="Chisholm S.W."/>
        </authorList>
    </citation>
    <scope>NUCLEOTIDE SEQUENCE [LARGE SCALE GENOMIC DNA]</scope>
    <source>
        <strain evidence="2">MIT 9313</strain>
    </source>
</reference>
<sequence length="60" mass="6417">MQVTVRGYWIGVKIGGVVKKLMPTCPPPLIAPGFSIVALADKECLGKGANDCFKGELLER</sequence>
<dbReference type="KEGG" id="pmt:PMT_2533"/>
<name>B9ERV4_PROMM</name>
<keyword evidence="2" id="KW-1185">Reference proteome</keyword>
<dbReference type="Proteomes" id="UP000001423">
    <property type="component" value="Chromosome"/>
</dbReference>
<gene>
    <name evidence="1" type="ordered locus">PMT_2533</name>
</gene>
<organism evidence="1 2">
    <name type="scientific">Prochlorococcus marinus (strain MIT 9313)</name>
    <dbReference type="NCBI Taxonomy" id="74547"/>
    <lineage>
        <taxon>Bacteria</taxon>
        <taxon>Bacillati</taxon>
        <taxon>Cyanobacteriota</taxon>
        <taxon>Cyanophyceae</taxon>
        <taxon>Synechococcales</taxon>
        <taxon>Prochlorococcaceae</taxon>
        <taxon>Prochlorococcus</taxon>
    </lineage>
</organism>
<accession>B9ERV4</accession>
<dbReference type="EMBL" id="BX548175">
    <property type="protein sequence ID" value="CAX32052.1"/>
    <property type="molecule type" value="Genomic_DNA"/>
</dbReference>
<proteinExistence type="predicted"/>
<dbReference type="HOGENOM" id="CLU_2938031_0_0_3"/>
<protein>
    <submittedName>
        <fullName evidence="1">Uncharacterized protein</fullName>
    </submittedName>
</protein>
<dbReference type="AlphaFoldDB" id="B9ERV4"/>